<evidence type="ECO:0000256" key="6">
    <source>
        <dbReference type="PIRNR" id="PIRNR000535"/>
    </source>
</evidence>
<keyword evidence="5" id="KW-0067">ATP-binding</keyword>
<evidence type="ECO:0000256" key="4">
    <source>
        <dbReference type="ARBA" id="ARBA00022777"/>
    </source>
</evidence>
<keyword evidence="3" id="KW-0547">Nucleotide-binding</keyword>
<gene>
    <name evidence="7" type="ORF">A4W93_00575</name>
</gene>
<dbReference type="OrthoDB" id="9801219at2"/>
<dbReference type="Pfam" id="PF00294">
    <property type="entry name" value="PfkB"/>
    <property type="match status" value="1"/>
</dbReference>
<dbReference type="PANTHER" id="PTHR46566">
    <property type="entry name" value="1-PHOSPHOFRUCTOKINASE-RELATED"/>
    <property type="match status" value="1"/>
</dbReference>
<dbReference type="InterPro" id="IPR029056">
    <property type="entry name" value="Ribokinase-like"/>
</dbReference>
<evidence type="ECO:0000256" key="1">
    <source>
        <dbReference type="ARBA" id="ARBA00010688"/>
    </source>
</evidence>
<comment type="similarity">
    <text evidence="1 6">Belongs to the carbohydrate kinase PfkB family.</text>
</comment>
<dbReference type="InterPro" id="IPR017583">
    <property type="entry name" value="Tagatose/fructose_Pkinase"/>
</dbReference>
<dbReference type="PROSITE" id="PS00583">
    <property type="entry name" value="PFKB_KINASES_1"/>
    <property type="match status" value="1"/>
</dbReference>
<keyword evidence="8" id="KW-1185">Reference proteome</keyword>
<dbReference type="SUPFAM" id="SSF53613">
    <property type="entry name" value="Ribokinase-like"/>
    <property type="match status" value="1"/>
</dbReference>
<evidence type="ECO:0000313" key="7">
    <source>
        <dbReference type="EMBL" id="ARN18531.1"/>
    </source>
</evidence>
<dbReference type="PANTHER" id="PTHR46566:SF5">
    <property type="entry name" value="1-PHOSPHOFRUCTOKINASE"/>
    <property type="match status" value="1"/>
</dbReference>
<dbReference type="STRING" id="946333.A4W93_00575"/>
<keyword evidence="2 6" id="KW-0808">Transferase</keyword>
<dbReference type="GO" id="GO:0005829">
    <property type="term" value="C:cytosol"/>
    <property type="evidence" value="ECO:0007669"/>
    <property type="project" value="TreeGrafter"/>
</dbReference>
<dbReference type="RefSeq" id="WP_085748764.1">
    <property type="nucleotide sequence ID" value="NZ_BSPR01000010.1"/>
</dbReference>
<sequence length="324" mass="33244">MSPRACTVSLNPAIDRTLWVDRLAPGHTHLATGEHRQAGGKGFNVAAGLASLGVPVAMCGWLGRENAGVFEAAFQARGIADAMDRVSGHVRENLQLTDTARQQTTSVDLPGIAFDPATLAAAEQQLDRTLAARVAPGDWCLLTGSLPPGVDAGTLERLSRSLSAAGARLVVDTGGEALADLLRRLAGTPRAMPVFVKPNRDELEALCGRSLPTVPDVVAAARGVVAQGVPHVLVSLGADGAVLATAAGTWTCAVPAVPICTTVGAGDAVVAGTTAGLMAGLPFDAAARRGLACAAWRIQRRTPDLPPRDTLDADAAAYRLIPSP</sequence>
<dbReference type="Gene3D" id="3.40.1190.20">
    <property type="match status" value="1"/>
</dbReference>
<dbReference type="Proteomes" id="UP000193427">
    <property type="component" value="Chromosome"/>
</dbReference>
<dbReference type="InterPro" id="IPR011611">
    <property type="entry name" value="PfkB_dom"/>
</dbReference>
<proteinExistence type="inferred from homology"/>
<dbReference type="KEGG" id="rgu:A4W93_00575"/>
<name>A0A1W6L2M7_9BURK</name>
<accession>A0A1W6L2M7</accession>
<dbReference type="PIRSF" id="PIRSF000535">
    <property type="entry name" value="1PFK/6PFK/LacC"/>
    <property type="match status" value="1"/>
</dbReference>
<protein>
    <recommendedName>
        <fullName evidence="6">Phosphofructokinase</fullName>
    </recommendedName>
</protein>
<dbReference type="NCBIfam" id="TIGR03168">
    <property type="entry name" value="1-PFK"/>
    <property type="match status" value="1"/>
</dbReference>
<dbReference type="EMBL" id="CP015118">
    <property type="protein sequence ID" value="ARN18531.1"/>
    <property type="molecule type" value="Genomic_DNA"/>
</dbReference>
<evidence type="ECO:0000256" key="3">
    <source>
        <dbReference type="ARBA" id="ARBA00022741"/>
    </source>
</evidence>
<evidence type="ECO:0000256" key="5">
    <source>
        <dbReference type="ARBA" id="ARBA00022840"/>
    </source>
</evidence>
<evidence type="ECO:0000256" key="2">
    <source>
        <dbReference type="ARBA" id="ARBA00022679"/>
    </source>
</evidence>
<reference evidence="7 8" key="1">
    <citation type="submission" date="2016-04" db="EMBL/GenBank/DDBJ databases">
        <title>Complete genome sequence of natural rubber-degrading, novel Gram-negative bacterium, Rhizobacter gummiphilus strain NS21.</title>
        <authorList>
            <person name="Tabata M."/>
            <person name="Kasai D."/>
            <person name="Fukuda M."/>
        </authorList>
    </citation>
    <scope>NUCLEOTIDE SEQUENCE [LARGE SCALE GENOMIC DNA]</scope>
    <source>
        <strain evidence="7 8">NS21</strain>
    </source>
</reference>
<dbReference type="GO" id="GO:0005524">
    <property type="term" value="F:ATP binding"/>
    <property type="evidence" value="ECO:0007669"/>
    <property type="project" value="UniProtKB-KW"/>
</dbReference>
<dbReference type="GO" id="GO:0008443">
    <property type="term" value="F:phosphofructokinase activity"/>
    <property type="evidence" value="ECO:0007669"/>
    <property type="project" value="TreeGrafter"/>
</dbReference>
<dbReference type="InterPro" id="IPR002173">
    <property type="entry name" value="Carboh/pur_kinase_PfkB_CS"/>
</dbReference>
<dbReference type="AlphaFoldDB" id="A0A1W6L2M7"/>
<keyword evidence="4 7" id="KW-0418">Kinase</keyword>
<dbReference type="CDD" id="cd01164">
    <property type="entry name" value="FruK_PfkB_like"/>
    <property type="match status" value="1"/>
</dbReference>
<evidence type="ECO:0000313" key="8">
    <source>
        <dbReference type="Proteomes" id="UP000193427"/>
    </source>
</evidence>
<organism evidence="7 8">
    <name type="scientific">Piscinibacter gummiphilus</name>
    <dbReference type="NCBI Taxonomy" id="946333"/>
    <lineage>
        <taxon>Bacteria</taxon>
        <taxon>Pseudomonadati</taxon>
        <taxon>Pseudomonadota</taxon>
        <taxon>Betaproteobacteria</taxon>
        <taxon>Burkholderiales</taxon>
        <taxon>Sphaerotilaceae</taxon>
        <taxon>Piscinibacter</taxon>
    </lineage>
</organism>